<name>A0ABU8UIA5_9ACTN</name>
<keyword evidence="3" id="KW-1185">Reference proteome</keyword>
<gene>
    <name evidence="2" type="ORF">WKI71_05695</name>
</gene>
<comment type="caution">
    <text evidence="2">The sequence shown here is derived from an EMBL/GenBank/DDBJ whole genome shotgun (WGS) entry which is preliminary data.</text>
</comment>
<evidence type="ECO:0000313" key="2">
    <source>
        <dbReference type="EMBL" id="MEJ8668228.1"/>
    </source>
</evidence>
<feature type="compositionally biased region" description="Low complexity" evidence="1">
    <location>
        <begin position="58"/>
        <end position="82"/>
    </location>
</feature>
<feature type="region of interest" description="Disordered" evidence="1">
    <location>
        <begin position="1"/>
        <end position="33"/>
    </location>
</feature>
<reference evidence="2 3" key="1">
    <citation type="submission" date="2024-03" db="EMBL/GenBank/DDBJ databases">
        <title>Novel Streptomyces species of biotechnological and ecological value are a feature of Machair soil.</title>
        <authorList>
            <person name="Prole J.R."/>
            <person name="Goodfellow M."/>
            <person name="Allenby N."/>
            <person name="Ward A.C."/>
        </authorList>
    </citation>
    <scope>NUCLEOTIDE SEQUENCE [LARGE SCALE GENOMIC DNA]</scope>
    <source>
        <strain evidence="2 3">MS1.AVA.1</strain>
    </source>
</reference>
<feature type="region of interest" description="Disordered" evidence="1">
    <location>
        <begin position="45"/>
        <end position="89"/>
    </location>
</feature>
<evidence type="ECO:0000256" key="1">
    <source>
        <dbReference type="SAM" id="MobiDB-lite"/>
    </source>
</evidence>
<organism evidence="2 3">
    <name type="scientific">Streptomyces machairae</name>
    <dbReference type="NCBI Taxonomy" id="3134109"/>
    <lineage>
        <taxon>Bacteria</taxon>
        <taxon>Bacillati</taxon>
        <taxon>Actinomycetota</taxon>
        <taxon>Actinomycetes</taxon>
        <taxon>Kitasatosporales</taxon>
        <taxon>Streptomycetaceae</taxon>
        <taxon>Streptomyces</taxon>
    </lineage>
</organism>
<protein>
    <submittedName>
        <fullName evidence="2">Uncharacterized protein</fullName>
    </submittedName>
</protein>
<proteinExistence type="predicted"/>
<accession>A0ABU8UIA5</accession>
<evidence type="ECO:0000313" key="3">
    <source>
        <dbReference type="Proteomes" id="UP001376459"/>
    </source>
</evidence>
<sequence>MNKRSKGTPANTAPDDQPVGWQYIQDNDLNDDSSDYWVKMHLLPDAIGGPARGKNLVPASGPGSTSPSCTESSSTPRTPSTSFTRARNR</sequence>
<dbReference type="EMBL" id="JBBKAK010000001">
    <property type="protein sequence ID" value="MEJ8668228.1"/>
    <property type="molecule type" value="Genomic_DNA"/>
</dbReference>
<dbReference type="Proteomes" id="UP001376459">
    <property type="component" value="Unassembled WGS sequence"/>
</dbReference>